<gene>
    <name evidence="1" type="ORF">M3N64_06685</name>
</gene>
<dbReference type="RefSeq" id="WP_249100005.1">
    <property type="nucleotide sequence ID" value="NZ_JAMAST010000005.1"/>
</dbReference>
<sequence length="52" mass="6045">MKIRPMNIDDYAEAFQLWCHTKGMGTRRLDDSQSGIAKFLKRNPGDKLCCRK</sequence>
<evidence type="ECO:0000313" key="2">
    <source>
        <dbReference type="Proteomes" id="UP001203004"/>
    </source>
</evidence>
<name>A0ABT0MAL8_9BACL</name>
<proteinExistence type="predicted"/>
<comment type="caution">
    <text evidence="1">The sequence shown here is derived from an EMBL/GenBank/DDBJ whole genome shotgun (WGS) entry which is preliminary data.</text>
</comment>
<dbReference type="EMBL" id="JAMAST010000005">
    <property type="protein sequence ID" value="MCL1631633.1"/>
    <property type="molecule type" value="Genomic_DNA"/>
</dbReference>
<dbReference type="Proteomes" id="UP001203004">
    <property type="component" value="Unassembled WGS sequence"/>
</dbReference>
<evidence type="ECO:0008006" key="3">
    <source>
        <dbReference type="Google" id="ProtNLM"/>
    </source>
</evidence>
<accession>A0ABT0MAL8</accession>
<evidence type="ECO:0000313" key="1">
    <source>
        <dbReference type="EMBL" id="MCL1631633.1"/>
    </source>
</evidence>
<keyword evidence="2" id="KW-1185">Reference proteome</keyword>
<organism evidence="1 2">
    <name type="scientific">Sporolactobacillus mangiferae</name>
    <dbReference type="NCBI Taxonomy" id="2940498"/>
    <lineage>
        <taxon>Bacteria</taxon>
        <taxon>Bacillati</taxon>
        <taxon>Bacillota</taxon>
        <taxon>Bacilli</taxon>
        <taxon>Bacillales</taxon>
        <taxon>Sporolactobacillaceae</taxon>
        <taxon>Sporolactobacillus</taxon>
    </lineage>
</organism>
<reference evidence="1 2" key="1">
    <citation type="submission" date="2022-05" db="EMBL/GenBank/DDBJ databases">
        <title>Sporolactobacillus sp nov CPB3-1, isolated from tree bark (Mangifera indica L.).</title>
        <authorList>
            <person name="Phuengjayaem S."/>
            <person name="Tanasupawat S."/>
        </authorList>
    </citation>
    <scope>NUCLEOTIDE SEQUENCE [LARGE SCALE GENOMIC DNA]</scope>
    <source>
        <strain evidence="1 2">CPB3-1</strain>
    </source>
</reference>
<protein>
    <recommendedName>
        <fullName evidence="3">GNAT family N-acetyltransferase</fullName>
    </recommendedName>
</protein>